<sequence>MSSQLPRLANNRLHPYSQLSQSPSSPSLLPAADPSLIMDTLQVPGRIASNIRVEHRDKGLVAPVLRPQLDGSTIDDIPSPLLLPPRRATTTGMIQPLRQLDVNHQHVKPSVKHGSIDLSGLNDKLGFHVPTRETRTPRGSDDEGESILTIRRGRKNSRKISQSQTERNARSLCVEERARGRASRLVAPRNAVSALPALNSGVMSPSERRGRSRDVKPCSRSTESTARLPAPIIIKVQNASETGTLADDGDIGAVETATVEDMLSVKETPNRPSSRLKDRNSNQLVHRTSNSRLSGTKSPRLTTSSPIQPRRSAQIIQAQSRALSSPSSVDDLINEVVTESRPAFLSSKSAKSIDTKHTRDTKLKTQKLMPPKPVRALSQKSSPTIVKHIANIFAPSSPASSQAELTTDVNGSNVSEISMSKLPRRSASISLKRIQDQDLENIMGSSMVRIPSPISSPRVANMDLSAQGPSEADLVEEGVLPVLESPDVPDHHHHGPLQWLRHAMPSRKAATSEARVLLPVERLVHPRPLRASSHNILSGGVPQDASSGSLNKGLLKRSRTASSATEGGDQKRHYTRWDGVETPITKEHHPVHWAMLQRKHQHTLRKQGSKQSLKQAIIGPKPDSPVSSSPSPRLNTSRVHHSHGYLDTLNKAASLQPLRVVSLTSLAGQAVASPARPVTHRHKSTPMPMAARSSATTGPADFLRSSLSHESLLTASQASIAGSFDSKLAYNACKGEAGYVNFDKVLGLDNHAAHEGAVALQD</sequence>
<dbReference type="Proteomes" id="UP001234202">
    <property type="component" value="Unassembled WGS sequence"/>
</dbReference>
<reference evidence="1" key="1">
    <citation type="submission" date="2023-04" db="EMBL/GenBank/DDBJ databases">
        <title>Draft Genome sequencing of Naganishia species isolated from polar environments using Oxford Nanopore Technology.</title>
        <authorList>
            <person name="Leo P."/>
            <person name="Venkateswaran K."/>
        </authorList>
    </citation>
    <scope>NUCLEOTIDE SEQUENCE</scope>
    <source>
        <strain evidence="1">DBVPG 5303</strain>
    </source>
</reference>
<evidence type="ECO:0000313" key="1">
    <source>
        <dbReference type="EMBL" id="KAJ9128165.1"/>
    </source>
</evidence>
<keyword evidence="2" id="KW-1185">Reference proteome</keyword>
<dbReference type="EMBL" id="JASBWV010000001">
    <property type="protein sequence ID" value="KAJ9128165.1"/>
    <property type="molecule type" value="Genomic_DNA"/>
</dbReference>
<accession>A0ACC2XWY5</accession>
<proteinExistence type="predicted"/>
<gene>
    <name evidence="1" type="ORF">QFC24_000457</name>
</gene>
<comment type="caution">
    <text evidence="1">The sequence shown here is derived from an EMBL/GenBank/DDBJ whole genome shotgun (WGS) entry which is preliminary data.</text>
</comment>
<organism evidence="1 2">
    <name type="scientific">Naganishia onofrii</name>
    <dbReference type="NCBI Taxonomy" id="1851511"/>
    <lineage>
        <taxon>Eukaryota</taxon>
        <taxon>Fungi</taxon>
        <taxon>Dikarya</taxon>
        <taxon>Basidiomycota</taxon>
        <taxon>Agaricomycotina</taxon>
        <taxon>Tremellomycetes</taxon>
        <taxon>Filobasidiales</taxon>
        <taxon>Filobasidiaceae</taxon>
        <taxon>Naganishia</taxon>
    </lineage>
</organism>
<name>A0ACC2XWY5_9TREE</name>
<evidence type="ECO:0000313" key="2">
    <source>
        <dbReference type="Proteomes" id="UP001234202"/>
    </source>
</evidence>
<protein>
    <submittedName>
        <fullName evidence="1">Uncharacterized protein</fullName>
    </submittedName>
</protein>